<evidence type="ECO:0000256" key="11">
    <source>
        <dbReference type="RuleBase" id="RU003357"/>
    </source>
</evidence>
<dbReference type="EMBL" id="CP085083">
    <property type="protein sequence ID" value="WDZ49936.1"/>
    <property type="molecule type" value="Genomic_DNA"/>
</dbReference>
<evidence type="ECO:0000256" key="10">
    <source>
        <dbReference type="PROSITE-ProRule" id="PRU01360"/>
    </source>
</evidence>
<evidence type="ECO:0000256" key="7">
    <source>
        <dbReference type="ARBA" id="ARBA00023136"/>
    </source>
</evidence>
<dbReference type="InterPro" id="IPR000531">
    <property type="entry name" value="Beta-barrel_TonB"/>
</dbReference>
<evidence type="ECO:0000256" key="1">
    <source>
        <dbReference type="ARBA" id="ARBA00004571"/>
    </source>
</evidence>
<feature type="domain" description="TonB-dependent receptor plug" evidence="13">
    <location>
        <begin position="109"/>
        <end position="213"/>
    </location>
</feature>
<keyword evidence="5 10" id="KW-0812">Transmembrane</keyword>
<evidence type="ECO:0000256" key="5">
    <source>
        <dbReference type="ARBA" id="ARBA00022692"/>
    </source>
</evidence>
<dbReference type="NCBIfam" id="TIGR01783">
    <property type="entry name" value="TonB-siderophor"/>
    <property type="match status" value="1"/>
</dbReference>
<evidence type="ECO:0000256" key="6">
    <source>
        <dbReference type="ARBA" id="ARBA00023077"/>
    </source>
</evidence>
<reference evidence="14" key="1">
    <citation type="journal article" date="2022" name="Front Environ Sci">
        <title>Complete genome sequence analysis of a novel alkane-degrading bacterial strain, Acinetobacter vivianii KJ-1, and its diesel degradation ability.</title>
        <authorList>
            <person name="Zhang Y."/>
            <person name="Song F."/>
            <person name="Wang J."/>
            <person name="Zhao Q."/>
            <person name="Zheng L."/>
            <person name="Wang Z."/>
            <person name="Zhang X."/>
            <person name="Gao Y."/>
            <person name="Chen G."/>
            <person name="Huang Y."/>
        </authorList>
    </citation>
    <scope>NUCLEOTIDE SEQUENCE</scope>
    <source>
        <strain evidence="14">KJ-1</strain>
    </source>
</reference>
<keyword evidence="6 11" id="KW-0798">TonB box</keyword>
<dbReference type="InterPro" id="IPR039426">
    <property type="entry name" value="TonB-dep_rcpt-like"/>
</dbReference>
<dbReference type="PANTHER" id="PTHR32552">
    <property type="entry name" value="FERRICHROME IRON RECEPTOR-RELATED"/>
    <property type="match status" value="1"/>
</dbReference>
<dbReference type="SUPFAM" id="SSF56935">
    <property type="entry name" value="Porins"/>
    <property type="match status" value="1"/>
</dbReference>
<dbReference type="InterPro" id="IPR036942">
    <property type="entry name" value="Beta-barrel_TonB_sf"/>
</dbReference>
<dbReference type="CDD" id="cd01347">
    <property type="entry name" value="ligand_gated_channel"/>
    <property type="match status" value="1"/>
</dbReference>
<comment type="subcellular location">
    <subcellularLocation>
        <location evidence="1 10">Cell outer membrane</location>
        <topology evidence="1 10">Multi-pass membrane protein</topology>
    </subcellularLocation>
</comment>
<comment type="similarity">
    <text evidence="2 10 11">Belongs to the TonB-dependent receptor family.</text>
</comment>
<keyword evidence="8 14" id="KW-0675">Receptor</keyword>
<evidence type="ECO:0000259" key="12">
    <source>
        <dbReference type="Pfam" id="PF00593"/>
    </source>
</evidence>
<dbReference type="Gene3D" id="2.170.130.10">
    <property type="entry name" value="TonB-dependent receptor, plug domain"/>
    <property type="match status" value="1"/>
</dbReference>
<dbReference type="GO" id="GO:0015891">
    <property type="term" value="P:siderophore transport"/>
    <property type="evidence" value="ECO:0007669"/>
    <property type="project" value="InterPro"/>
</dbReference>
<dbReference type="GO" id="GO:0038023">
    <property type="term" value="F:signaling receptor activity"/>
    <property type="evidence" value="ECO:0007669"/>
    <property type="project" value="InterPro"/>
</dbReference>
<keyword evidence="9 10" id="KW-0998">Cell outer membrane</keyword>
<dbReference type="AlphaFoldDB" id="A0AAJ6NGI2"/>
<dbReference type="GO" id="GO:0015344">
    <property type="term" value="F:siderophore uptake transmembrane transporter activity"/>
    <property type="evidence" value="ECO:0007669"/>
    <property type="project" value="TreeGrafter"/>
</dbReference>
<organism evidence="14 15">
    <name type="scientific">Acinetobacter vivianii</name>
    <dbReference type="NCBI Taxonomy" id="1776742"/>
    <lineage>
        <taxon>Bacteria</taxon>
        <taxon>Pseudomonadati</taxon>
        <taxon>Pseudomonadota</taxon>
        <taxon>Gammaproteobacteria</taxon>
        <taxon>Moraxellales</taxon>
        <taxon>Moraxellaceae</taxon>
        <taxon>Acinetobacter</taxon>
    </lineage>
</organism>
<proteinExistence type="inferred from homology"/>
<evidence type="ECO:0000256" key="2">
    <source>
        <dbReference type="ARBA" id="ARBA00009810"/>
    </source>
</evidence>
<dbReference type="Proteomes" id="UP001199528">
    <property type="component" value="Chromosome"/>
</dbReference>
<dbReference type="Gene3D" id="2.40.170.20">
    <property type="entry name" value="TonB-dependent receptor, beta-barrel domain"/>
    <property type="match status" value="1"/>
</dbReference>
<protein>
    <submittedName>
        <fullName evidence="14">TonB-dependent siderophore receptor</fullName>
    </submittedName>
</protein>
<evidence type="ECO:0000313" key="15">
    <source>
        <dbReference type="Proteomes" id="UP001199528"/>
    </source>
</evidence>
<evidence type="ECO:0000256" key="9">
    <source>
        <dbReference type="ARBA" id="ARBA00023237"/>
    </source>
</evidence>
<dbReference type="GO" id="GO:0009279">
    <property type="term" value="C:cell outer membrane"/>
    <property type="evidence" value="ECO:0007669"/>
    <property type="project" value="UniProtKB-SubCell"/>
</dbReference>
<name>A0AAJ6NGI2_9GAMM</name>
<evidence type="ECO:0000256" key="3">
    <source>
        <dbReference type="ARBA" id="ARBA00022448"/>
    </source>
</evidence>
<reference evidence="14" key="2">
    <citation type="submission" date="2023-02" db="EMBL/GenBank/DDBJ databases">
        <authorList>
            <person name="Huang Y."/>
            <person name="Zhang Y."/>
            <person name="Zhang T."/>
            <person name="Wang J."/>
        </authorList>
    </citation>
    <scope>NUCLEOTIDE SEQUENCE</scope>
    <source>
        <strain evidence="14">KJ-1</strain>
    </source>
</reference>
<dbReference type="InterPro" id="IPR012910">
    <property type="entry name" value="Plug_dom"/>
</dbReference>
<evidence type="ECO:0000259" key="13">
    <source>
        <dbReference type="Pfam" id="PF07715"/>
    </source>
</evidence>
<evidence type="ECO:0000313" key="14">
    <source>
        <dbReference type="EMBL" id="WDZ49936.1"/>
    </source>
</evidence>
<accession>A0AAJ6NGI2</accession>
<evidence type="ECO:0000256" key="4">
    <source>
        <dbReference type="ARBA" id="ARBA00022452"/>
    </source>
</evidence>
<keyword evidence="3 10" id="KW-0813">Transport</keyword>
<dbReference type="InterPro" id="IPR037066">
    <property type="entry name" value="Plug_dom_sf"/>
</dbReference>
<sequence>MSQFELNPFLNGSSFIVSNYVVPQIKFINASFAYHLSITLFAYGISGSTTFAADDLQQAPQFSTNIVAAENELSVNPKVELLPTITVTAEKQDERHTFSQAITQFNHDLLEVPFTKSHVSGEDIQNHNVQRISDALAFVNGVVYQDSYGGGFWDNYSFRGFSTDPNMGTIYMRNGLSSVSGIHSPRDMISIQAIDFLKGPMAAMYGQGAIGGIMNITTKQPEWQSKSTLSLSGSTLDEYRFTLDTTNAISDDLAYRLGAAYENNKSFRDHVDNQHYYLAPQLAWKISEQTQLNLDTEFAEYQGVFDRGIPMVDDKVAVNKKTFLGEPSDGDIKIKDQMYQLRLNHEFDDNWNNTTAITYNHGQREGTSTEIGSIAEDGRTANRFRRARQFETETTHFQSILRGKFSTGSLQHELVTNMEAGHYTIDQTQLRNAVGTNSPIDIYDPIYGEHLLPLTRITKDTTETQDMLGLNIQDQIFLNDQWNILLGGRFNRLEQRIENHQTGKSSQQLFMPFTPRAAINFKATEKLSFYSNWGKGFELNTGLNKDNDLYEPEKTTSWEVGTKYQFQPQSWFGLTFFDLDKRHLLTEGITDSYVDNGHVQSKGVELELQHQFNDNLRVNANYTYTDASVIESEVDETGSRLKNIPKHTANLSADYQMNVFGRKAGLVGNINYYGQRSANYIDNGTTLPEFTVVNIGGYLQIRPDLRAQLNIDNLFDKDYYVASYTNFWVQPGEPLKATLRFDWSF</sequence>
<keyword evidence="7 10" id="KW-0472">Membrane</keyword>
<keyword evidence="4 10" id="KW-1134">Transmembrane beta strand</keyword>
<dbReference type="PROSITE" id="PS52016">
    <property type="entry name" value="TONB_DEPENDENT_REC_3"/>
    <property type="match status" value="1"/>
</dbReference>
<dbReference type="Pfam" id="PF07715">
    <property type="entry name" value="Plug"/>
    <property type="match status" value="1"/>
</dbReference>
<dbReference type="RefSeq" id="WP_272654421.1">
    <property type="nucleotide sequence ID" value="NZ_CP085083.1"/>
</dbReference>
<feature type="domain" description="TonB-dependent receptor-like beta-barrel" evidence="12">
    <location>
        <begin position="284"/>
        <end position="714"/>
    </location>
</feature>
<dbReference type="InterPro" id="IPR010105">
    <property type="entry name" value="TonB_sidphr_rcpt"/>
</dbReference>
<dbReference type="PANTHER" id="PTHR32552:SF90">
    <property type="entry name" value="METAL-PSEUDOPALINE RECEPTOR CNTO"/>
    <property type="match status" value="1"/>
</dbReference>
<dbReference type="Pfam" id="PF00593">
    <property type="entry name" value="TonB_dep_Rec_b-barrel"/>
    <property type="match status" value="1"/>
</dbReference>
<dbReference type="KEGG" id="aviv:LF296_11395"/>
<evidence type="ECO:0000256" key="8">
    <source>
        <dbReference type="ARBA" id="ARBA00023170"/>
    </source>
</evidence>
<gene>
    <name evidence="14" type="ORF">LF296_11395</name>
</gene>